<reference evidence="1" key="1">
    <citation type="submission" date="2024-09" db="EMBL/GenBank/DDBJ databases">
        <title>Draft Genome Sequences of Neofusicoccum parvum.</title>
        <authorList>
            <person name="Ashida A."/>
            <person name="Camagna M."/>
            <person name="Tanaka A."/>
            <person name="Takemoto D."/>
        </authorList>
    </citation>
    <scope>NUCLEOTIDE SEQUENCE</scope>
    <source>
        <strain evidence="1">PPO83</strain>
    </source>
</reference>
<protein>
    <submittedName>
        <fullName evidence="1">Tubulin-tyrosine ligase</fullName>
    </submittedName>
</protein>
<evidence type="ECO:0000313" key="2">
    <source>
        <dbReference type="Proteomes" id="UP001165186"/>
    </source>
</evidence>
<organism evidence="1 2">
    <name type="scientific">Neofusicoccum parvum</name>
    <dbReference type="NCBI Taxonomy" id="310453"/>
    <lineage>
        <taxon>Eukaryota</taxon>
        <taxon>Fungi</taxon>
        <taxon>Dikarya</taxon>
        <taxon>Ascomycota</taxon>
        <taxon>Pezizomycotina</taxon>
        <taxon>Dothideomycetes</taxon>
        <taxon>Dothideomycetes incertae sedis</taxon>
        <taxon>Botryosphaeriales</taxon>
        <taxon>Botryosphaeriaceae</taxon>
        <taxon>Neofusicoccum</taxon>
    </lineage>
</organism>
<dbReference type="Proteomes" id="UP001165186">
    <property type="component" value="Unassembled WGS sequence"/>
</dbReference>
<gene>
    <name evidence="1" type="primary">g1236</name>
    <name evidence="1" type="ORF">NpPPO83_00001236</name>
</gene>
<evidence type="ECO:0000313" key="1">
    <source>
        <dbReference type="EMBL" id="GME46759.1"/>
    </source>
</evidence>
<comment type="caution">
    <text evidence="1">The sequence shown here is derived from an EMBL/GenBank/DDBJ whole genome shotgun (WGS) entry which is preliminary data.</text>
</comment>
<name>A0ACB5SL15_9PEZI</name>
<keyword evidence="1" id="KW-0436">Ligase</keyword>
<sequence length="458" mass="50724">MTETITQSMGSISLAGSRKTAYCLVDHEDPLVQPLIVAAFRSRLPQDSYKIITSISQYPGGPLLQICAKDALDFDKAFHQPLMLISTYVNRDALTRKSLLGKTYANWIAKNPNSLLKTNVKAIADLEIQSSESIYDVLDDTPLGEALQTNEDKTPAERVWWMLRPDMSGGSQDLRLISTVDELQAAFDEWDAEPSAPHEDDKTKDHSASTSLVPGEQSTPGASHGDEDHASAEQSGGWSSWFQITVTTEEYTDEVAPKRHVIAQRYVSRPLTFASRKFQVSAYVLAVGALRVYVYRPMVALFATSPFRAPWETSAEDDLSSHSTFDGHVREFWNLPDVPSGWKASVFSQICDITGEVFSAAATREMKAHFQPLPQSFELFSVNFAVDDTGRAMLSDIRASPDFLHQTECGAKLEGMVEGLFEEVAEVAVKPFFDGENRTAKAGNERLVKVVDIDAKRI</sequence>
<proteinExistence type="predicted"/>
<accession>A0ACB5SL15</accession>
<keyword evidence="2" id="KW-1185">Reference proteome</keyword>
<dbReference type="EMBL" id="BSXG01000127">
    <property type="protein sequence ID" value="GME46759.1"/>
    <property type="molecule type" value="Genomic_DNA"/>
</dbReference>